<dbReference type="AlphaFoldDB" id="A0AAU7DCH6"/>
<reference evidence="5" key="1">
    <citation type="submission" date="2023-03" db="EMBL/GenBank/DDBJ databases">
        <title>Edaphobacter sp.</title>
        <authorList>
            <person name="Huber K.J."/>
            <person name="Papendorf J."/>
            <person name="Pilke C."/>
            <person name="Bunk B."/>
            <person name="Sproeer C."/>
            <person name="Pester M."/>
        </authorList>
    </citation>
    <scope>NUCLEOTIDE SEQUENCE</scope>
    <source>
        <strain evidence="5">DSM 110680</strain>
    </source>
</reference>
<comment type="function">
    <text evidence="1">Has an organic peroxide-dependent peroxidase activity.</text>
</comment>
<dbReference type="SMART" id="SM01060">
    <property type="entry name" value="Catalase"/>
    <property type="match status" value="1"/>
</dbReference>
<dbReference type="PRINTS" id="PR00067">
    <property type="entry name" value="CATALASE"/>
</dbReference>
<dbReference type="Pfam" id="PF00199">
    <property type="entry name" value="Catalase"/>
    <property type="match status" value="1"/>
</dbReference>
<dbReference type="GO" id="GO:0042542">
    <property type="term" value="P:response to hydrogen peroxide"/>
    <property type="evidence" value="ECO:0007669"/>
    <property type="project" value="TreeGrafter"/>
</dbReference>
<dbReference type="InterPro" id="IPR018028">
    <property type="entry name" value="Catalase"/>
</dbReference>
<dbReference type="SUPFAM" id="SSF56634">
    <property type="entry name" value="Heme-dependent catalase-like"/>
    <property type="match status" value="1"/>
</dbReference>
<keyword evidence="1" id="KW-0560">Oxidoreductase</keyword>
<dbReference type="EMBL" id="CP121196">
    <property type="protein sequence ID" value="XBH15428.1"/>
    <property type="molecule type" value="Genomic_DNA"/>
</dbReference>
<dbReference type="GO" id="GO:0042744">
    <property type="term" value="P:hydrogen peroxide catabolic process"/>
    <property type="evidence" value="ECO:0007669"/>
    <property type="project" value="TreeGrafter"/>
</dbReference>
<dbReference type="InterPro" id="IPR024168">
    <property type="entry name" value="Catalase_SrpA-type_pred"/>
</dbReference>
<sequence>MPLPNDEKVVALANDLLAQFHKLFGPHPGFRPAHAKGLMLHGTFYPAPGATSLTKAPHIIRKSTPVTVRFSNSTGLPTIPDNAPDANPRGLAIRFNLAEHVHTDIVSHSTDGFPTRDGAEFLEFLKAAGASGPEVPSPKPIERFLGSHPSALKFVQTPKPFPSSLARETYFGVTAFRFSNALGESKYGRYRIVPEAGNDYLTDDAVARLRADYHSEELAHRVRQSPILFRILVQIAASGDVTDDATIHWPEDRELVELGTLELTSVIEDTLVQQKQIIFDPIPRVDGIEPSADPLLELRAAIYLLSGRERRSAKA</sequence>
<dbReference type="GO" id="GO:0046872">
    <property type="term" value="F:metal ion binding"/>
    <property type="evidence" value="ECO:0007669"/>
    <property type="project" value="UniProtKB-KW"/>
</dbReference>
<dbReference type="GO" id="GO:0004096">
    <property type="term" value="F:catalase activity"/>
    <property type="evidence" value="ECO:0007669"/>
    <property type="project" value="InterPro"/>
</dbReference>
<evidence type="ECO:0000256" key="2">
    <source>
        <dbReference type="PIRSR" id="PIRSR000296-1"/>
    </source>
</evidence>
<proteinExistence type="inferred from homology"/>
<evidence type="ECO:0000313" key="5">
    <source>
        <dbReference type="EMBL" id="XBH15428.1"/>
    </source>
</evidence>
<gene>
    <name evidence="5" type="ORF">P8935_12695</name>
</gene>
<keyword evidence="1 5" id="KW-0575">Peroxidase</keyword>
<feature type="active site" evidence="2">
    <location>
        <position position="34"/>
    </location>
</feature>
<dbReference type="CDD" id="cd08153">
    <property type="entry name" value="srpA_like"/>
    <property type="match status" value="1"/>
</dbReference>
<dbReference type="InterPro" id="IPR020835">
    <property type="entry name" value="Catalase_sf"/>
</dbReference>
<evidence type="ECO:0000256" key="3">
    <source>
        <dbReference type="PIRSR" id="PIRSR000296-2"/>
    </source>
</evidence>
<organism evidence="5">
    <name type="scientific">Telmatobacter sp. DSM 110680</name>
    <dbReference type="NCBI Taxonomy" id="3036704"/>
    <lineage>
        <taxon>Bacteria</taxon>
        <taxon>Pseudomonadati</taxon>
        <taxon>Acidobacteriota</taxon>
        <taxon>Terriglobia</taxon>
        <taxon>Terriglobales</taxon>
        <taxon>Acidobacteriaceae</taxon>
        <taxon>Telmatobacter</taxon>
    </lineage>
</organism>
<feature type="binding site" description="axial binding residue" evidence="3">
    <location>
        <position position="303"/>
    </location>
    <ligand>
        <name>heme</name>
        <dbReference type="ChEBI" id="CHEBI:30413"/>
    </ligand>
    <ligandPart>
        <name>Fe</name>
        <dbReference type="ChEBI" id="CHEBI:18248"/>
    </ligandPart>
</feature>
<dbReference type="GO" id="GO:0005737">
    <property type="term" value="C:cytoplasm"/>
    <property type="evidence" value="ECO:0007669"/>
    <property type="project" value="TreeGrafter"/>
</dbReference>
<keyword evidence="1 3" id="KW-0408">Iron</keyword>
<dbReference type="PROSITE" id="PS51402">
    <property type="entry name" value="CATALASE_3"/>
    <property type="match status" value="1"/>
</dbReference>
<evidence type="ECO:0000256" key="1">
    <source>
        <dbReference type="PIRNR" id="PIRNR000296"/>
    </source>
</evidence>
<dbReference type="PIRSF" id="PIRSF000296">
    <property type="entry name" value="SrpA"/>
    <property type="match status" value="1"/>
</dbReference>
<protein>
    <recommendedName>
        <fullName evidence="1">Catalase-related peroxidase</fullName>
        <ecNumber evidence="1">1.11.1.-</ecNumber>
    </recommendedName>
</protein>
<dbReference type="Gene3D" id="2.40.180.10">
    <property type="entry name" value="Catalase core domain"/>
    <property type="match status" value="1"/>
</dbReference>
<keyword evidence="1 3" id="KW-0349">Heme</keyword>
<keyword evidence="1 3" id="KW-0479">Metal-binding</keyword>
<dbReference type="InterPro" id="IPR011614">
    <property type="entry name" value="Catalase_core"/>
</dbReference>
<dbReference type="EC" id="1.11.1.-" evidence="1"/>
<dbReference type="Gene3D" id="1.20.1280.120">
    <property type="match status" value="1"/>
</dbReference>
<accession>A0AAU7DCH6</accession>
<comment type="cofactor">
    <cofactor evidence="1">
        <name>heme</name>
        <dbReference type="ChEBI" id="CHEBI:30413"/>
    </cofactor>
</comment>
<evidence type="ECO:0000259" key="4">
    <source>
        <dbReference type="SMART" id="SM01060"/>
    </source>
</evidence>
<dbReference type="PANTHER" id="PTHR11465">
    <property type="entry name" value="CATALASE"/>
    <property type="match status" value="1"/>
</dbReference>
<dbReference type="GO" id="GO:0020037">
    <property type="term" value="F:heme binding"/>
    <property type="evidence" value="ECO:0007669"/>
    <property type="project" value="InterPro"/>
</dbReference>
<comment type="similarity">
    <text evidence="1">Belongs to the catalase family.</text>
</comment>
<name>A0AAU7DCH6_9BACT</name>
<feature type="domain" description="Catalase core" evidence="4">
    <location>
        <begin position="1"/>
        <end position="315"/>
    </location>
</feature>
<dbReference type="RefSeq" id="WP_348260661.1">
    <property type="nucleotide sequence ID" value="NZ_CP121196.1"/>
</dbReference>
<dbReference type="PANTHER" id="PTHR11465:SF62">
    <property type="entry name" value="CATALASE T"/>
    <property type="match status" value="1"/>
</dbReference>